<organism evidence="1 2">
    <name type="scientific">Arthrobacter caoxuetaonis</name>
    <dbReference type="NCBI Taxonomy" id="2886935"/>
    <lineage>
        <taxon>Bacteria</taxon>
        <taxon>Bacillati</taxon>
        <taxon>Actinomycetota</taxon>
        <taxon>Actinomycetes</taxon>
        <taxon>Micrococcales</taxon>
        <taxon>Micrococcaceae</taxon>
        <taxon>Arthrobacter</taxon>
    </lineage>
</organism>
<gene>
    <name evidence="1" type="ORF">LJ757_12870</name>
</gene>
<evidence type="ECO:0000313" key="1">
    <source>
        <dbReference type="EMBL" id="MCC3298690.1"/>
    </source>
</evidence>
<evidence type="ECO:0000313" key="2">
    <source>
        <dbReference type="Proteomes" id="UP001139158"/>
    </source>
</evidence>
<keyword evidence="2" id="KW-1185">Reference proteome</keyword>
<accession>A0A9X1SCK3</accession>
<reference evidence="1" key="1">
    <citation type="submission" date="2021-10" db="EMBL/GenBank/DDBJ databases">
        <title>Novel species in genus Arthrobacter.</title>
        <authorList>
            <person name="Liu Y."/>
        </authorList>
    </citation>
    <scope>NUCLEOTIDE SEQUENCE</scope>
    <source>
        <strain evidence="1">Zg-Y453</strain>
    </source>
</reference>
<dbReference type="RefSeq" id="WP_227896556.1">
    <property type="nucleotide sequence ID" value="NZ_CP099466.1"/>
</dbReference>
<evidence type="ECO:0008006" key="3">
    <source>
        <dbReference type="Google" id="ProtNLM"/>
    </source>
</evidence>
<dbReference type="AlphaFoldDB" id="A0A9X1SCK3"/>
<protein>
    <recommendedName>
        <fullName evidence="3">STAS domain-containing protein</fullName>
    </recommendedName>
</protein>
<dbReference type="EMBL" id="JAJFZV010000013">
    <property type="protein sequence ID" value="MCC3298690.1"/>
    <property type="molecule type" value="Genomic_DNA"/>
</dbReference>
<dbReference type="Proteomes" id="UP001139158">
    <property type="component" value="Unassembled WGS sequence"/>
</dbReference>
<proteinExistence type="predicted"/>
<comment type="caution">
    <text evidence="1">The sequence shown here is derived from an EMBL/GenBank/DDBJ whole genome shotgun (WGS) entry which is preliminary data.</text>
</comment>
<sequence>MEHSLRVLVRIDTKSSTACVEVRGCLAAETCLDLFDILRNTASLGAHVTVNLSKAHHLDASALDELLVLADKIPSVPLGTGHTTVSIQLPARLPACGHAASPEQGPPLTNDQAFDMAFLQRDPKAFRRLS</sequence>
<name>A0A9X1SCK3_9MICC</name>